<proteinExistence type="predicted"/>
<keyword evidence="2" id="KW-1185">Reference proteome</keyword>
<evidence type="ECO:0000313" key="2">
    <source>
        <dbReference type="Proteomes" id="UP000020681"/>
    </source>
</evidence>
<reference evidence="1 2" key="1">
    <citation type="submission" date="2014-01" db="EMBL/GenBank/DDBJ databases">
        <authorList>
            <person name="Dobos K."/>
            <person name="Lenaerts A."/>
            <person name="Ordway D."/>
            <person name="DeGroote M.A."/>
            <person name="Parker T."/>
            <person name="Sizemore C."/>
            <person name="Tallon L.J."/>
            <person name="Sadzewicz L.K."/>
            <person name="Sengamalay N."/>
            <person name="Fraser C.M."/>
            <person name="Hine E."/>
            <person name="Shefchek K.A."/>
            <person name="Das S.P."/>
            <person name="Tettelin H."/>
        </authorList>
    </citation>
    <scope>NUCLEOTIDE SEQUENCE [LARGE SCALE GENOMIC DNA]</scope>
    <source>
        <strain evidence="1 2">Harvey</strain>
    </source>
</reference>
<gene>
    <name evidence="1" type="ORF">I551_8543</name>
</gene>
<dbReference type="GO" id="GO:0016787">
    <property type="term" value="F:hydrolase activity"/>
    <property type="evidence" value="ECO:0007669"/>
    <property type="project" value="UniProtKB-KW"/>
</dbReference>
<comment type="caution">
    <text evidence="1">The sequence shown here is derived from an EMBL/GenBank/DDBJ whole genome shotgun (WGS) entry which is preliminary data.</text>
</comment>
<sequence length="84" mass="9834">MREEVLALASAVERLLSTLSRQRSSRPHHIRHRSPTLSRCRLRRVEDRRRHRIEVGKPSWITRNTAADEVLDTARAQGESRARQ</sequence>
<dbReference type="EC" id="3.6.3.-" evidence="1"/>
<protein>
    <submittedName>
        <fullName evidence="1">Cation-transporting P-type ATPase B domain protein</fullName>
        <ecNumber evidence="1">3.6.3.-</ecNumber>
    </submittedName>
</protein>
<accession>A0ABN0RAR4</accession>
<organism evidence="1 2">
    <name type="scientific">Mycobacterium ulcerans str. Harvey</name>
    <dbReference type="NCBI Taxonomy" id="1299332"/>
    <lineage>
        <taxon>Bacteria</taxon>
        <taxon>Bacillati</taxon>
        <taxon>Actinomycetota</taxon>
        <taxon>Actinomycetes</taxon>
        <taxon>Mycobacteriales</taxon>
        <taxon>Mycobacteriaceae</taxon>
        <taxon>Mycobacterium</taxon>
        <taxon>Mycobacterium ulcerans group</taxon>
    </lineage>
</organism>
<dbReference type="Proteomes" id="UP000020681">
    <property type="component" value="Unassembled WGS sequence"/>
</dbReference>
<name>A0ABN0RAR4_MYCUL</name>
<keyword evidence="1" id="KW-0378">Hydrolase</keyword>
<dbReference type="EMBL" id="JAOL01000011">
    <property type="protein sequence ID" value="EUA94177.1"/>
    <property type="molecule type" value="Genomic_DNA"/>
</dbReference>
<evidence type="ECO:0000313" key="1">
    <source>
        <dbReference type="EMBL" id="EUA94177.1"/>
    </source>
</evidence>